<evidence type="ECO:0000313" key="8">
    <source>
        <dbReference type="Proteomes" id="UP000271193"/>
    </source>
</evidence>
<dbReference type="Gene3D" id="2.170.130.10">
    <property type="entry name" value="TonB-dependent receptor, plug domain"/>
    <property type="match status" value="1"/>
</dbReference>
<evidence type="ECO:0000313" key="7">
    <source>
        <dbReference type="EMBL" id="AZB23889.1"/>
    </source>
</evidence>
<feature type="compositionally biased region" description="Basic and acidic residues" evidence="4">
    <location>
        <begin position="723"/>
        <end position="738"/>
    </location>
</feature>
<dbReference type="Proteomes" id="UP000271193">
    <property type="component" value="Chromosome"/>
</dbReference>
<feature type="chain" id="PRO_5018039360" evidence="5">
    <location>
        <begin position="19"/>
        <end position="747"/>
    </location>
</feature>
<dbReference type="InterPro" id="IPR037066">
    <property type="entry name" value="Plug_dom_sf"/>
</dbReference>
<keyword evidence="8" id="KW-1185">Reference proteome</keyword>
<evidence type="ECO:0000259" key="6">
    <source>
        <dbReference type="Pfam" id="PF14905"/>
    </source>
</evidence>
<dbReference type="PANTHER" id="PTHR40980:SF4">
    <property type="entry name" value="TONB-DEPENDENT RECEPTOR-LIKE BETA-BARREL DOMAIN-CONTAINING PROTEIN"/>
    <property type="match status" value="1"/>
</dbReference>
<evidence type="ECO:0000256" key="4">
    <source>
        <dbReference type="SAM" id="MobiDB-lite"/>
    </source>
</evidence>
<dbReference type="KEGG" id="cben:EG339_04290"/>
<dbReference type="EMBL" id="CP033932">
    <property type="protein sequence ID" value="AZB23889.1"/>
    <property type="molecule type" value="Genomic_DNA"/>
</dbReference>
<evidence type="ECO:0000256" key="1">
    <source>
        <dbReference type="ARBA" id="ARBA00004442"/>
    </source>
</evidence>
<evidence type="ECO:0000256" key="5">
    <source>
        <dbReference type="SAM" id="SignalP"/>
    </source>
</evidence>
<dbReference type="Gene3D" id="2.40.170.20">
    <property type="entry name" value="TonB-dependent receptor, beta-barrel domain"/>
    <property type="match status" value="1"/>
</dbReference>
<protein>
    <submittedName>
        <fullName evidence="7">TonB-dependent receptor</fullName>
    </submittedName>
</protein>
<dbReference type="Pfam" id="PF14905">
    <property type="entry name" value="OMP_b-brl_3"/>
    <property type="match status" value="1"/>
</dbReference>
<dbReference type="PANTHER" id="PTHR40980">
    <property type="entry name" value="PLUG DOMAIN-CONTAINING PROTEIN"/>
    <property type="match status" value="1"/>
</dbReference>
<dbReference type="GO" id="GO:0009279">
    <property type="term" value="C:cell outer membrane"/>
    <property type="evidence" value="ECO:0007669"/>
    <property type="project" value="UniProtKB-SubCell"/>
</dbReference>
<evidence type="ECO:0000256" key="3">
    <source>
        <dbReference type="ARBA" id="ARBA00023237"/>
    </source>
</evidence>
<dbReference type="InterPro" id="IPR041700">
    <property type="entry name" value="OMP_b-brl_3"/>
</dbReference>
<accession>A0A3G6T7M1</accession>
<dbReference type="RefSeq" id="WP_123869008.1">
    <property type="nucleotide sequence ID" value="NZ_CP033932.1"/>
</dbReference>
<name>A0A3G6T7M1_9FLAO</name>
<feature type="signal peptide" evidence="5">
    <location>
        <begin position="1"/>
        <end position="18"/>
    </location>
</feature>
<organism evidence="7 8">
    <name type="scientific">Chryseobacterium bernardetii</name>
    <dbReference type="NCBI Taxonomy" id="1241978"/>
    <lineage>
        <taxon>Bacteria</taxon>
        <taxon>Pseudomonadati</taxon>
        <taxon>Bacteroidota</taxon>
        <taxon>Flavobacteriia</taxon>
        <taxon>Flavobacteriales</taxon>
        <taxon>Weeksellaceae</taxon>
        <taxon>Chryseobacterium group</taxon>
        <taxon>Chryseobacterium</taxon>
    </lineage>
</organism>
<dbReference type="AlphaFoldDB" id="A0A3G6T7M1"/>
<feature type="domain" description="Outer membrane protein beta-barrel" evidence="6">
    <location>
        <begin position="295"/>
        <end position="714"/>
    </location>
</feature>
<dbReference type="GeneID" id="99064024"/>
<dbReference type="SUPFAM" id="SSF56935">
    <property type="entry name" value="Porins"/>
    <property type="match status" value="1"/>
</dbReference>
<gene>
    <name evidence="7" type="ORF">EG339_04290</name>
</gene>
<comment type="subcellular location">
    <subcellularLocation>
        <location evidence="1">Cell outer membrane</location>
    </subcellularLocation>
</comment>
<keyword evidence="3" id="KW-0998">Cell outer membrane</keyword>
<sequence>MKKTLFALSLISSALAFSQEKGNNTAKEKQIDGIVITKTKKAVEQKADRTIFDFSEQPQLNNGNVLEGIKKLPGLVATDIAGMMYQGKMLDVYLNGRPLNITSNELNSFLESMPANSVERIEVVTQPGAEFPATSGGAVMNIITNKNANKYLSATYSGNYTFTNYDKYRSRTTNSLNLNARNKYFGWQLNVGQNYRESMMNTQQDDLLNGNTDRFARTYFAKTGITFDLGQDRLLLNYDIYHNNNDNYTLSDGKGDRTYDENSPNKVYIRDYTFGSSDAARTNTVRQEAVVTYQKRFSDKSQKLDFQLGYTKAYTKFGQDNIFFDKTFEKTSTLPEQRLPTTTLGNVLSNNSDMRIANFKVDYSQPIKLLDGGKVSAGGLYERQDYDTESKGLKNLEYQRQTASTYLEFQAKLKKFDFTLGSRFENYDISGITRYFDKDGKLVQADLLPFDKFKFFPNASIQYNLMNQVYVAANYNKKISLPSISALNPNNTTFGGPNTQITGNANLQPTIFDNYELKISAFDYAFIGYSVSSASNQVAQIIRKDGRNLYNEQINISNMKIHNFNIGLPVPFQIFTKSIGEIMKSNFNPDKMNFMYIYAGYQKHEIDNLNNKGFWILNLMTQLILPKDIKLTANYSYLTPKAGYFYFTAEKPFSNNLDITLTKKFMNNRLTVSVFANDIFNGQIMQVRSNPPSGENVMLRTKYDSRNFGISINYKIPTRNKLAKEDPNILNQTKKEDNGGVMQQGQQ</sequence>
<keyword evidence="2" id="KW-0472">Membrane</keyword>
<dbReference type="InterPro" id="IPR036942">
    <property type="entry name" value="Beta-barrel_TonB_sf"/>
</dbReference>
<feature type="region of interest" description="Disordered" evidence="4">
    <location>
        <begin position="723"/>
        <end position="747"/>
    </location>
</feature>
<keyword evidence="5" id="KW-0732">Signal</keyword>
<proteinExistence type="predicted"/>
<reference evidence="8" key="1">
    <citation type="submission" date="2018-11" db="EMBL/GenBank/DDBJ databases">
        <title>Proposal to divide the Flavobacteriaceae and reorganize its genera based on Amino Acid Identity values calculated from whole genome sequences.</title>
        <authorList>
            <person name="Nicholson A.C."/>
            <person name="Gulvik C.A."/>
            <person name="Whitney A.M."/>
            <person name="Humrighouse B.W."/>
            <person name="Bell M."/>
            <person name="Holmes B."/>
            <person name="Steigerwalt A.G."/>
            <person name="Villarma A."/>
            <person name="Sheth M."/>
            <person name="Batra D."/>
            <person name="Pryor J."/>
            <person name="Bernardet J.-F."/>
            <person name="Hugo C."/>
            <person name="Kampfer P."/>
            <person name="Newman J."/>
            <person name="McQuiston J.R."/>
        </authorList>
    </citation>
    <scope>NUCLEOTIDE SEQUENCE [LARGE SCALE GENOMIC DNA]</scope>
    <source>
        <strain evidence="8">G0229</strain>
    </source>
</reference>
<evidence type="ECO:0000256" key="2">
    <source>
        <dbReference type="ARBA" id="ARBA00023136"/>
    </source>
</evidence>
<keyword evidence="7" id="KW-0675">Receptor</keyword>